<evidence type="ECO:0000313" key="1">
    <source>
        <dbReference type="EMBL" id="KRL08207.1"/>
    </source>
</evidence>
<dbReference type="Proteomes" id="UP000051330">
    <property type="component" value="Unassembled WGS sequence"/>
</dbReference>
<dbReference type="InterPro" id="IPR022259">
    <property type="entry name" value="Acessory_Sec_prot_Asp3"/>
</dbReference>
<protein>
    <recommendedName>
        <fullName evidence="3">Accessory Sec system protein Asp3</fullName>
    </recommendedName>
</protein>
<dbReference type="STRING" id="1423792.FD09_GL001682"/>
<evidence type="ECO:0000313" key="2">
    <source>
        <dbReference type="Proteomes" id="UP000051330"/>
    </source>
</evidence>
<organism evidence="1 2">
    <name type="scientific">Schleiferilactobacillus perolens DSM 12744</name>
    <dbReference type="NCBI Taxonomy" id="1423792"/>
    <lineage>
        <taxon>Bacteria</taxon>
        <taxon>Bacillati</taxon>
        <taxon>Bacillota</taxon>
        <taxon>Bacilli</taxon>
        <taxon>Lactobacillales</taxon>
        <taxon>Lactobacillaceae</taxon>
        <taxon>Schleiferilactobacillus</taxon>
    </lineage>
</organism>
<gene>
    <name evidence="1" type="ORF">FD09_GL001682</name>
</gene>
<dbReference type="AlphaFoldDB" id="A0A0R1MJR5"/>
<dbReference type="GO" id="GO:0015031">
    <property type="term" value="P:protein transport"/>
    <property type="evidence" value="ECO:0007669"/>
    <property type="project" value="InterPro"/>
</dbReference>
<reference evidence="1 2" key="1">
    <citation type="journal article" date="2015" name="Genome Announc.">
        <title>Expanding the biotechnology potential of lactobacilli through comparative genomics of 213 strains and associated genera.</title>
        <authorList>
            <person name="Sun Z."/>
            <person name="Harris H.M."/>
            <person name="McCann A."/>
            <person name="Guo C."/>
            <person name="Argimon S."/>
            <person name="Zhang W."/>
            <person name="Yang X."/>
            <person name="Jeffery I.B."/>
            <person name="Cooney J.C."/>
            <person name="Kagawa T.F."/>
            <person name="Liu W."/>
            <person name="Song Y."/>
            <person name="Salvetti E."/>
            <person name="Wrobel A."/>
            <person name="Rasinkangas P."/>
            <person name="Parkhill J."/>
            <person name="Rea M.C."/>
            <person name="O'Sullivan O."/>
            <person name="Ritari J."/>
            <person name="Douillard F.P."/>
            <person name="Paul Ross R."/>
            <person name="Yang R."/>
            <person name="Briner A.E."/>
            <person name="Felis G.E."/>
            <person name="de Vos W.M."/>
            <person name="Barrangou R."/>
            <person name="Klaenhammer T.R."/>
            <person name="Caufield P.W."/>
            <person name="Cui Y."/>
            <person name="Zhang H."/>
            <person name="O'Toole P.W."/>
        </authorList>
    </citation>
    <scope>NUCLEOTIDE SEQUENCE [LARGE SCALE GENOMIC DNA]</scope>
    <source>
        <strain evidence="1 2">DSM 12744</strain>
    </source>
</reference>
<dbReference type="EMBL" id="AZEC01000026">
    <property type="protein sequence ID" value="KRL08207.1"/>
    <property type="molecule type" value="Genomic_DNA"/>
</dbReference>
<keyword evidence="2" id="KW-1185">Reference proteome</keyword>
<sequence>MENITLFFWAREVKNTFSNGAKIHFYPDRSISYANLLMPPGQAIHQWDSFGQLVSLPLLNAHVRYHFMLAGITAPNKMFVQVEYFDRTGQTIDKDVFDGTEGDIQLPEGAINYRLSLMNIRQTGTAFQYGVLSSAAFLSKMDVSVNLETGMIKVNLDQAAAIQDLVLVANRFGAVSVPVAADRSTIVLFQTSTPDWVEQLRTELQPNVPICLRALGTGLAPWRNTVHQALQSQFTFLDSEVAK</sequence>
<dbReference type="PATRIC" id="fig|1423792.3.peg.1706"/>
<accession>A0A0R1MJR5</accession>
<name>A0A0R1MJR5_9LACO</name>
<dbReference type="RefSeq" id="WP_057822496.1">
    <property type="nucleotide sequence ID" value="NZ_AZEC01000026.1"/>
</dbReference>
<evidence type="ECO:0008006" key="3">
    <source>
        <dbReference type="Google" id="ProtNLM"/>
    </source>
</evidence>
<comment type="caution">
    <text evidence="1">The sequence shown here is derived from an EMBL/GenBank/DDBJ whole genome shotgun (WGS) entry which is preliminary data.</text>
</comment>
<proteinExistence type="predicted"/>
<dbReference type="Pfam" id="PF15432">
    <property type="entry name" value="Sec-ASP3"/>
    <property type="match status" value="1"/>
</dbReference>